<comment type="subcellular location">
    <subcellularLocation>
        <location evidence="1 8">Nucleus</location>
    </subcellularLocation>
</comment>
<dbReference type="EMBL" id="BAABUK010000003">
    <property type="protein sequence ID" value="GAA5808597.1"/>
    <property type="molecule type" value="Genomic_DNA"/>
</dbReference>
<name>A0ABP9YP37_9FUNG</name>
<dbReference type="PANTHER" id="PTHR13011:SF0">
    <property type="entry name" value="GENERAL TRANSCRIPTION FACTOR IIF SUBUNIT 1"/>
    <property type="match status" value="1"/>
</dbReference>
<comment type="function">
    <text evidence="7 8">TFIIF is a general transcription initiation factor that binds to RNA polymerase II and helps to recruit it to the initiation complex in collaboration with TFIIB. It promotes transcription elongation.</text>
</comment>
<evidence type="ECO:0000256" key="1">
    <source>
        <dbReference type="ARBA" id="ARBA00004123"/>
    </source>
</evidence>
<dbReference type="InterPro" id="IPR036388">
    <property type="entry name" value="WH-like_DNA-bd_sf"/>
</dbReference>
<dbReference type="Gene3D" id="1.10.10.10">
    <property type="entry name" value="Winged helix-like DNA-binding domain superfamily/Winged helix DNA-binding domain"/>
    <property type="match status" value="1"/>
</dbReference>
<organism evidence="10 11">
    <name type="scientific">Mucor flavus</name>
    <dbReference type="NCBI Taxonomy" id="439312"/>
    <lineage>
        <taxon>Eukaryota</taxon>
        <taxon>Fungi</taxon>
        <taxon>Fungi incertae sedis</taxon>
        <taxon>Mucoromycota</taxon>
        <taxon>Mucoromycotina</taxon>
        <taxon>Mucoromycetes</taxon>
        <taxon>Mucorales</taxon>
        <taxon>Mucorineae</taxon>
        <taxon>Mucoraceae</taxon>
        <taxon>Mucor</taxon>
    </lineage>
</organism>
<comment type="caution">
    <text evidence="10">The sequence shown here is derived from an EMBL/GenBank/DDBJ whole genome shotgun (WGS) entry which is preliminary data.</text>
</comment>
<reference evidence="10 11" key="1">
    <citation type="submission" date="2024-04" db="EMBL/GenBank/DDBJ databases">
        <title>genome sequences of Mucor flavus KT1a and Helicostylum pulchrum KT1b strains isolated from the surface of a dry-aged beef.</title>
        <authorList>
            <person name="Toyotome T."/>
            <person name="Hosono M."/>
            <person name="Torimaru M."/>
            <person name="Fukuda K."/>
            <person name="Mikami N."/>
        </authorList>
    </citation>
    <scope>NUCLEOTIDE SEQUENCE [LARGE SCALE GENOMIC DNA]</scope>
    <source>
        <strain evidence="10 11">KT1a</strain>
    </source>
</reference>
<evidence type="ECO:0000256" key="8">
    <source>
        <dbReference type="RuleBase" id="RU366044"/>
    </source>
</evidence>
<dbReference type="Proteomes" id="UP001473302">
    <property type="component" value="Unassembled WGS sequence"/>
</dbReference>
<feature type="compositionally biased region" description="Low complexity" evidence="9">
    <location>
        <begin position="544"/>
        <end position="569"/>
    </location>
</feature>
<evidence type="ECO:0000256" key="3">
    <source>
        <dbReference type="ARBA" id="ARBA00023015"/>
    </source>
</evidence>
<sequence>MVSAQLQVEKITLEGSGCDKSALDPLQMSIYNTSRTDKSKVRAPVRRGAGPLRAGMGAQRLMEQQKAQQQMQQPQEELTFNEFQLMSTSRRGQNHLMDFKSNKRVEPNKFARPVKLHRKETNFIPYRQYIQNLNAQNAANAAAAAAAAAKAAAIMAGTAIPNDNTTSKINKNVEDLGNEISPDGPQVTPQPQHGPKTGADTSLIAPLGGATRNKQMLFKKRTKQIYLAKEDTRELKEQEHRPWILEDYDSHNSFNGTLEGGQRSDYMFFVLSDNGFKVMPVDRWYKFQPKRNFKTLTLEEAEEQLKKQQKRENGRWMMLKRENEQAESADVVRPNKLKVVDTDDVAKAGSDDEGNNRQDSDMDDLDFDDVFQDDDEATAEHEVEDEEVKDSKDRVKKEIKDFAIGNQVVDDEYDEMGKLTSEGKQMRKLVRDLEKNRAYESDDDVDPYASSAEELDSDANDEDGEEDNEKEKKNAALKKKAVAPPSKPVMPKKAHTAKVKKEGMSKPIGRPGSPSLYINKRESSPAGRIASPVRPSSPLKEARPSSPLNTSSSSSRPSHRASPTPSSPSGENSRKRKMKETAAASNVDVRQKKISKSSDLITEQEVIDTLRGHPMTTQDFLMNFRKRIKNNNQNRGIITDLLRKVARRSNSADPSTRMLELKPEFQ</sequence>
<proteinExistence type="inferred from homology"/>
<dbReference type="InterPro" id="IPR011039">
    <property type="entry name" value="TFIIF_interaction"/>
</dbReference>
<feature type="region of interest" description="Disordered" evidence="9">
    <location>
        <begin position="434"/>
        <end position="591"/>
    </location>
</feature>
<keyword evidence="6 8" id="KW-0539">Nucleus</keyword>
<evidence type="ECO:0000256" key="9">
    <source>
        <dbReference type="SAM" id="MobiDB-lite"/>
    </source>
</evidence>
<evidence type="ECO:0000256" key="4">
    <source>
        <dbReference type="ARBA" id="ARBA00023125"/>
    </source>
</evidence>
<gene>
    <name evidence="10" type="ORF">MFLAVUS_001989</name>
</gene>
<feature type="region of interest" description="Disordered" evidence="9">
    <location>
        <begin position="178"/>
        <end position="197"/>
    </location>
</feature>
<feature type="compositionally biased region" description="Acidic residues" evidence="9">
    <location>
        <begin position="453"/>
        <end position="468"/>
    </location>
</feature>
<keyword evidence="4 8" id="KW-0238">DNA-binding</keyword>
<dbReference type="PANTHER" id="PTHR13011">
    <property type="entry name" value="TFIIF-ALPHA"/>
    <property type="match status" value="1"/>
</dbReference>
<evidence type="ECO:0000256" key="6">
    <source>
        <dbReference type="ARBA" id="ARBA00023242"/>
    </source>
</evidence>
<feature type="region of interest" description="Disordered" evidence="9">
    <location>
        <begin position="322"/>
        <end position="368"/>
    </location>
</feature>
<evidence type="ECO:0000313" key="10">
    <source>
        <dbReference type="EMBL" id="GAA5808597.1"/>
    </source>
</evidence>
<comment type="similarity">
    <text evidence="2 8">Belongs to the TFIIF alpha subunit family.</text>
</comment>
<dbReference type="Pfam" id="PF05793">
    <property type="entry name" value="TFIIF_alpha"/>
    <property type="match status" value="1"/>
</dbReference>
<evidence type="ECO:0000313" key="11">
    <source>
        <dbReference type="Proteomes" id="UP001473302"/>
    </source>
</evidence>
<keyword evidence="11" id="KW-1185">Reference proteome</keyword>
<accession>A0ABP9YP37</accession>
<keyword evidence="5 8" id="KW-0804">Transcription</keyword>
<feature type="compositionally biased region" description="Basic and acidic residues" evidence="9">
    <location>
        <begin position="338"/>
        <end position="360"/>
    </location>
</feature>
<dbReference type="SUPFAM" id="SSF50916">
    <property type="entry name" value="Rap30/74 interaction domains"/>
    <property type="match status" value="1"/>
</dbReference>
<protein>
    <recommendedName>
        <fullName evidence="8">Transcription initiation factor IIF subunit alpha</fullName>
    </recommendedName>
</protein>
<dbReference type="InterPro" id="IPR008851">
    <property type="entry name" value="TFIIF-alpha"/>
</dbReference>
<keyword evidence="3 8" id="KW-0805">Transcription regulation</keyword>
<evidence type="ECO:0000256" key="7">
    <source>
        <dbReference type="ARBA" id="ARBA00025232"/>
    </source>
</evidence>
<evidence type="ECO:0000256" key="2">
    <source>
        <dbReference type="ARBA" id="ARBA00005249"/>
    </source>
</evidence>
<evidence type="ECO:0000256" key="5">
    <source>
        <dbReference type="ARBA" id="ARBA00023163"/>
    </source>
</evidence>